<feature type="compositionally biased region" description="Polar residues" evidence="14">
    <location>
        <begin position="209"/>
        <end position="221"/>
    </location>
</feature>
<keyword evidence="9" id="KW-0833">Ubl conjugation pathway</keyword>
<name>A0A1S3IYR0_LINAN</name>
<keyword evidence="17" id="KW-1185">Reference proteome</keyword>
<evidence type="ECO:0000256" key="9">
    <source>
        <dbReference type="ARBA" id="ARBA00022786"/>
    </source>
</evidence>
<dbReference type="PROSITE" id="PS50802">
    <property type="entry name" value="OTU"/>
    <property type="match status" value="1"/>
</dbReference>
<feature type="domain" description="RanBP2-type" evidence="15">
    <location>
        <begin position="157"/>
        <end position="188"/>
    </location>
</feature>
<dbReference type="GO" id="GO:0035523">
    <property type="term" value="P:protein K29-linked deubiquitination"/>
    <property type="evidence" value="ECO:0007669"/>
    <property type="project" value="TreeGrafter"/>
</dbReference>
<evidence type="ECO:0000256" key="13">
    <source>
        <dbReference type="PROSITE-ProRule" id="PRU00322"/>
    </source>
</evidence>
<feature type="compositionally biased region" description="Low complexity" evidence="14">
    <location>
        <begin position="222"/>
        <end position="239"/>
    </location>
</feature>
<dbReference type="InterPro" id="IPR003323">
    <property type="entry name" value="OTU_dom"/>
</dbReference>
<dbReference type="GO" id="GO:0071947">
    <property type="term" value="P:protein deubiquitination involved in ubiquitin-dependent protein catabolic process"/>
    <property type="evidence" value="ECO:0007669"/>
    <property type="project" value="TreeGrafter"/>
</dbReference>
<keyword evidence="10" id="KW-0378">Hydrolase</keyword>
<dbReference type="STRING" id="7574.A0A1S3IYR0"/>
<evidence type="ECO:0000313" key="17">
    <source>
        <dbReference type="Proteomes" id="UP000085678"/>
    </source>
</evidence>
<dbReference type="InterPro" id="IPR001876">
    <property type="entry name" value="Znf_RanBP2"/>
</dbReference>
<feature type="region of interest" description="Disordered" evidence="14">
    <location>
        <begin position="268"/>
        <end position="287"/>
    </location>
</feature>
<comment type="catalytic activity">
    <reaction evidence="1">
        <text>Thiol-dependent hydrolysis of ester, thioester, amide, peptide and isopeptide bonds formed by the C-terminal Gly of ubiquitin (a 76-residue protein attached to proteins as an intracellular targeting signal).</text>
        <dbReference type="EC" id="3.4.19.12"/>
    </reaction>
</comment>
<dbReference type="Pfam" id="PF00641">
    <property type="entry name" value="Zn_ribbon_RanBP"/>
    <property type="match status" value="3"/>
</dbReference>
<feature type="region of interest" description="Disordered" evidence="14">
    <location>
        <begin position="194"/>
        <end position="239"/>
    </location>
</feature>
<dbReference type="GO" id="GO:0004843">
    <property type="term" value="F:cysteine-type deubiquitinase activity"/>
    <property type="evidence" value="ECO:0007669"/>
    <property type="project" value="UniProtKB-EC"/>
</dbReference>
<dbReference type="GO" id="GO:0005634">
    <property type="term" value="C:nucleus"/>
    <property type="evidence" value="ECO:0007669"/>
    <property type="project" value="TreeGrafter"/>
</dbReference>
<keyword evidence="7" id="KW-0677">Repeat</keyword>
<organism evidence="17 18">
    <name type="scientific">Lingula anatina</name>
    <name type="common">Brachiopod</name>
    <name type="synonym">Lingula unguis</name>
    <dbReference type="NCBI Taxonomy" id="7574"/>
    <lineage>
        <taxon>Eukaryota</taxon>
        <taxon>Metazoa</taxon>
        <taxon>Spiralia</taxon>
        <taxon>Lophotrochozoa</taxon>
        <taxon>Brachiopoda</taxon>
        <taxon>Linguliformea</taxon>
        <taxon>Lingulata</taxon>
        <taxon>Lingulida</taxon>
        <taxon>Linguloidea</taxon>
        <taxon>Lingulidae</taxon>
        <taxon>Lingula</taxon>
    </lineage>
</organism>
<protein>
    <recommendedName>
        <fullName evidence="3">ubiquitinyl hydrolase 1</fullName>
        <ecNumber evidence="3">3.4.19.12</ecNumber>
    </recommendedName>
</protein>
<dbReference type="RefSeq" id="XP_013403121.1">
    <property type="nucleotide sequence ID" value="XM_013547667.1"/>
</dbReference>
<dbReference type="GeneID" id="106168557"/>
<dbReference type="Pfam" id="PF02338">
    <property type="entry name" value="OTU"/>
    <property type="match status" value="1"/>
</dbReference>
<dbReference type="GO" id="GO:0008270">
    <property type="term" value="F:zinc ion binding"/>
    <property type="evidence" value="ECO:0007669"/>
    <property type="project" value="UniProtKB-KW"/>
</dbReference>
<dbReference type="InterPro" id="IPR049768">
    <property type="entry name" value="ZRANB1_OTU"/>
</dbReference>
<dbReference type="CDD" id="cd22767">
    <property type="entry name" value="OTU_ZRANB1"/>
    <property type="match status" value="1"/>
</dbReference>
<dbReference type="Pfam" id="PF18418">
    <property type="entry name" value="AnkUBD"/>
    <property type="match status" value="1"/>
</dbReference>
<dbReference type="KEGG" id="lak:106168557"/>
<feature type="domain" description="OTU" evidence="16">
    <location>
        <begin position="474"/>
        <end position="632"/>
    </location>
</feature>
<reference evidence="18" key="1">
    <citation type="submission" date="2025-08" db="UniProtKB">
        <authorList>
            <consortium name="RefSeq"/>
        </authorList>
    </citation>
    <scope>IDENTIFICATION</scope>
    <source>
        <tissue evidence="18">Gonads</tissue>
    </source>
</reference>
<dbReference type="SMART" id="SM00547">
    <property type="entry name" value="ZnF_RBZ"/>
    <property type="match status" value="3"/>
</dbReference>
<evidence type="ECO:0000256" key="3">
    <source>
        <dbReference type="ARBA" id="ARBA00012759"/>
    </source>
</evidence>
<dbReference type="InterPro" id="IPR051346">
    <property type="entry name" value="OTU_Deubiquitinase"/>
</dbReference>
<evidence type="ECO:0000313" key="18">
    <source>
        <dbReference type="RefSeq" id="XP_013403121.1"/>
    </source>
</evidence>
<dbReference type="PANTHER" id="PTHR13367:SF28">
    <property type="entry name" value="UBIQUITIN THIOESTERASE ZRANB1"/>
    <property type="match status" value="1"/>
</dbReference>
<evidence type="ECO:0000259" key="15">
    <source>
        <dbReference type="PROSITE" id="PS50199"/>
    </source>
</evidence>
<evidence type="ECO:0000259" key="16">
    <source>
        <dbReference type="PROSITE" id="PS50802"/>
    </source>
</evidence>
<keyword evidence="4" id="KW-0645">Protease</keyword>
<dbReference type="Gene3D" id="4.10.1060.10">
    <property type="entry name" value="Zinc finger, RanBP2-type"/>
    <property type="match status" value="3"/>
</dbReference>
<sequence>MNEGRKWSCEYCTYENFPATKRCTLCRALRPPQLINDETVEQDIYKMAPLICQDVDNGNISSGSSTSGVTSSDIGKKWSCHVCTYLNWPRAIKCTQCLTPRLKSPSPTSPTHSFTKPLSINVNISEPSGSRYAARRNSPSSPEATKEHNNDRNKAVAAALIKWCCKACTYENWPRSQKCVICGTARGRFSSGTSAAETASAEDGHIDSPSIQENSAACDNKNTNSSSSSSTSCSSSGSNLTSSISAVTKGAPRSPPAARSAEVIAGASGGASASAPSPTIYQEKNKEERRRLKQIRNRMCESDWLWLNACSGVVEGDAQAVEAFIQSGGDPARHLTADEVAILNRPSAFVPGYTIVHLAIRFQREDMLAVLLTSTDVASKAAKRMPSHVSPDLAAEILREISSSIRQRKGDFPCYFLTECATFALPTDIEDLPRPVQKQLFDELLDRDVQKELEVEEQIINWSHEITERLGSRLYALWNRTAGDCLLDSVLQSTWGIFDRDNTLRRAMSDSLTEGACTFYPRWKEYESVQAQTMQFSLEENQWQQDWAILLSLAGQPGAALEQIHIFAVAHILRRPIIVYGVKFVKNFRGENIGIARFQGVYLPLLWEQSFCWKTPIALGYTRGHFSALVAMEIDTDENVGAGANIDTNEDAQTAYLPLTDSEGKLLPVHFLTASETGKEEAILRDWLDCCVTDGGLLVAQQKFGKQPTQVRQMMDEWLDRYRKIAHVVQSPTRSQCQQTLSSDGETDDE</sequence>
<dbReference type="GO" id="GO:0016055">
    <property type="term" value="P:Wnt signaling pathway"/>
    <property type="evidence" value="ECO:0007669"/>
    <property type="project" value="UniProtKB-KW"/>
</dbReference>
<dbReference type="GO" id="GO:1990168">
    <property type="term" value="P:protein K33-linked deubiquitination"/>
    <property type="evidence" value="ECO:0007669"/>
    <property type="project" value="TreeGrafter"/>
</dbReference>
<evidence type="ECO:0000256" key="8">
    <source>
        <dbReference type="ARBA" id="ARBA00022771"/>
    </source>
</evidence>
<dbReference type="PANTHER" id="PTHR13367">
    <property type="entry name" value="UBIQUITIN THIOESTERASE"/>
    <property type="match status" value="1"/>
</dbReference>
<feature type="region of interest" description="Disordered" evidence="14">
    <location>
        <begin position="103"/>
        <end position="151"/>
    </location>
</feature>
<dbReference type="AlphaFoldDB" id="A0A1S3IYR0"/>
<dbReference type="OrthoDB" id="6275030at2759"/>
<keyword evidence="11" id="KW-0788">Thiol protease</keyword>
<dbReference type="InterPro" id="IPR041294">
    <property type="entry name" value="AnkUBD"/>
</dbReference>
<dbReference type="Proteomes" id="UP000085678">
    <property type="component" value="Unplaced"/>
</dbReference>
<dbReference type="FunCoup" id="A0A1S3IYR0">
    <property type="interactions" value="2158"/>
</dbReference>
<dbReference type="GO" id="GO:0005737">
    <property type="term" value="C:cytoplasm"/>
    <property type="evidence" value="ECO:0007669"/>
    <property type="project" value="TreeGrafter"/>
</dbReference>
<dbReference type="PROSITE" id="PS01358">
    <property type="entry name" value="ZF_RANBP2_1"/>
    <property type="match status" value="3"/>
</dbReference>
<evidence type="ECO:0000256" key="5">
    <source>
        <dbReference type="ARBA" id="ARBA00022687"/>
    </source>
</evidence>
<dbReference type="GO" id="GO:0070530">
    <property type="term" value="F:K63-linked polyubiquitin modification-dependent protein binding"/>
    <property type="evidence" value="ECO:0007669"/>
    <property type="project" value="TreeGrafter"/>
</dbReference>
<dbReference type="GO" id="GO:0030177">
    <property type="term" value="P:positive regulation of Wnt signaling pathway"/>
    <property type="evidence" value="ECO:0007669"/>
    <property type="project" value="TreeGrafter"/>
</dbReference>
<feature type="domain" description="RanBP2-type" evidence="15">
    <location>
        <begin position="2"/>
        <end position="32"/>
    </location>
</feature>
<dbReference type="InParanoid" id="A0A1S3IYR0"/>
<evidence type="ECO:0000256" key="6">
    <source>
        <dbReference type="ARBA" id="ARBA00022723"/>
    </source>
</evidence>
<evidence type="ECO:0000256" key="1">
    <source>
        <dbReference type="ARBA" id="ARBA00000707"/>
    </source>
</evidence>
<feature type="compositionally biased region" description="Low complexity" evidence="14">
    <location>
        <begin position="104"/>
        <end position="117"/>
    </location>
</feature>
<dbReference type="EC" id="3.4.19.12" evidence="3"/>
<evidence type="ECO:0000256" key="2">
    <source>
        <dbReference type="ARBA" id="ARBA00005865"/>
    </source>
</evidence>
<keyword evidence="5" id="KW-0879">Wnt signaling pathway</keyword>
<evidence type="ECO:0000256" key="4">
    <source>
        <dbReference type="ARBA" id="ARBA00022670"/>
    </source>
</evidence>
<dbReference type="PROSITE" id="PS50199">
    <property type="entry name" value="ZF_RANBP2_2"/>
    <property type="match status" value="3"/>
</dbReference>
<proteinExistence type="inferred from homology"/>
<evidence type="ECO:0000256" key="7">
    <source>
        <dbReference type="ARBA" id="ARBA00022737"/>
    </source>
</evidence>
<evidence type="ECO:0000256" key="14">
    <source>
        <dbReference type="SAM" id="MobiDB-lite"/>
    </source>
</evidence>
<comment type="similarity">
    <text evidence="2">Belongs to the peptidase C64 family.</text>
</comment>
<dbReference type="SUPFAM" id="SSF90209">
    <property type="entry name" value="Ran binding protein zinc finger-like"/>
    <property type="match status" value="2"/>
</dbReference>
<feature type="domain" description="RanBP2-type" evidence="15">
    <location>
        <begin position="73"/>
        <end position="103"/>
    </location>
</feature>
<keyword evidence="8 13" id="KW-0863">Zinc-finger</keyword>
<keyword evidence="6" id="KW-0479">Metal-binding</keyword>
<feature type="compositionally biased region" description="Polar residues" evidence="14">
    <location>
        <begin position="118"/>
        <end position="128"/>
    </location>
</feature>
<evidence type="ECO:0000256" key="12">
    <source>
        <dbReference type="ARBA" id="ARBA00022833"/>
    </source>
</evidence>
<accession>A0A1S3IYR0</accession>
<evidence type="ECO:0000256" key="11">
    <source>
        <dbReference type="ARBA" id="ARBA00022807"/>
    </source>
</evidence>
<dbReference type="GO" id="GO:0007010">
    <property type="term" value="P:cytoskeleton organization"/>
    <property type="evidence" value="ECO:0007669"/>
    <property type="project" value="TreeGrafter"/>
</dbReference>
<dbReference type="Gene3D" id="1.25.40.560">
    <property type="match status" value="1"/>
</dbReference>
<dbReference type="GO" id="GO:0016477">
    <property type="term" value="P:cell migration"/>
    <property type="evidence" value="ECO:0007669"/>
    <property type="project" value="TreeGrafter"/>
</dbReference>
<evidence type="ECO:0000256" key="10">
    <source>
        <dbReference type="ARBA" id="ARBA00022801"/>
    </source>
</evidence>
<gene>
    <name evidence="18" type="primary">LOC106168557</name>
</gene>
<keyword evidence="12" id="KW-0862">Zinc</keyword>
<dbReference type="InterPro" id="IPR036443">
    <property type="entry name" value="Znf_RanBP2_sf"/>
</dbReference>